<proteinExistence type="predicted"/>
<evidence type="ECO:0000313" key="2">
    <source>
        <dbReference type="Proteomes" id="UP000603640"/>
    </source>
</evidence>
<protein>
    <recommendedName>
        <fullName evidence="3">Lipoprotein</fullName>
    </recommendedName>
</protein>
<sequence>MKYIKFYLFGSLLTFVFYSCTQQAISESVPIDIEHTEVEDAIQDVHLFESDTTYSFEILKPSADTFKLLSHNWYFWWPYGKFTTPEELKSHYTDRFSIEEEISLSNSSPTGHVTLYRLKMNNGFVKFLHTTWDEESGNNDMAIVSAKITDPTLEMTNGLKVGLTRDEVKEILFSKGEPTNIRDYKNVQIETVLTGVWVHLNFESDRLKRIVIDTDYQLNKE</sequence>
<dbReference type="EMBL" id="JACRVF010000005">
    <property type="protein sequence ID" value="MBC5994337.1"/>
    <property type="molecule type" value="Genomic_DNA"/>
</dbReference>
<dbReference type="RefSeq" id="WP_187068369.1">
    <property type="nucleotide sequence ID" value="NZ_JACRVF010000005.1"/>
</dbReference>
<comment type="caution">
    <text evidence="1">The sequence shown here is derived from an EMBL/GenBank/DDBJ whole genome shotgun (WGS) entry which is preliminary data.</text>
</comment>
<dbReference type="Proteomes" id="UP000603640">
    <property type="component" value="Unassembled WGS sequence"/>
</dbReference>
<evidence type="ECO:0008006" key="3">
    <source>
        <dbReference type="Google" id="ProtNLM"/>
    </source>
</evidence>
<organism evidence="1 2">
    <name type="scientific">Pontibacter cellulosilyticus</name>
    <dbReference type="NCBI Taxonomy" id="1720253"/>
    <lineage>
        <taxon>Bacteria</taxon>
        <taxon>Pseudomonadati</taxon>
        <taxon>Bacteroidota</taxon>
        <taxon>Cytophagia</taxon>
        <taxon>Cytophagales</taxon>
        <taxon>Hymenobacteraceae</taxon>
        <taxon>Pontibacter</taxon>
    </lineage>
</organism>
<name>A0A923NBF1_9BACT</name>
<dbReference type="AlphaFoldDB" id="A0A923NBF1"/>
<dbReference type="PROSITE" id="PS51257">
    <property type="entry name" value="PROKAR_LIPOPROTEIN"/>
    <property type="match status" value="1"/>
</dbReference>
<evidence type="ECO:0000313" key="1">
    <source>
        <dbReference type="EMBL" id="MBC5994337.1"/>
    </source>
</evidence>
<gene>
    <name evidence="1" type="ORF">H8S84_15925</name>
</gene>
<keyword evidence="2" id="KW-1185">Reference proteome</keyword>
<reference evidence="1" key="1">
    <citation type="submission" date="2020-08" db="EMBL/GenBank/DDBJ databases">
        <title>Pontibacter sp. SD6 16S ribosomal RNA gene Genome sequencing and assembly.</title>
        <authorList>
            <person name="Kang M."/>
        </authorList>
    </citation>
    <scope>NUCLEOTIDE SEQUENCE</scope>
    <source>
        <strain evidence="1">SD6</strain>
    </source>
</reference>
<accession>A0A923NBF1</accession>